<dbReference type="PANTHER" id="PTHR31838">
    <property type="entry name" value="CENTROSOMAL PROTEIN OF 55 KDA"/>
    <property type="match status" value="1"/>
</dbReference>
<dbReference type="GO" id="GO:0030496">
    <property type="term" value="C:midbody"/>
    <property type="evidence" value="ECO:0007669"/>
    <property type="project" value="TreeGrafter"/>
</dbReference>
<dbReference type="KEGG" id="tng:GSTEN00034993G001"/>
<keyword evidence="1" id="KW-0175">Coiled coil</keyword>
<evidence type="ECO:0000313" key="2">
    <source>
        <dbReference type="EMBL" id="CAG12618.1"/>
    </source>
</evidence>
<accession>Q4RG64</accession>
<dbReference type="AlphaFoldDB" id="Q4RG64"/>
<dbReference type="PANTHER" id="PTHR31838:SF1">
    <property type="entry name" value="CENTROSOMAL PROTEIN OF 55 KDA"/>
    <property type="match status" value="1"/>
</dbReference>
<evidence type="ECO:0000256" key="1">
    <source>
        <dbReference type="SAM" id="Coils"/>
    </source>
</evidence>
<dbReference type="GO" id="GO:0000281">
    <property type="term" value="P:mitotic cytokinesis"/>
    <property type="evidence" value="ECO:0007669"/>
    <property type="project" value="InterPro"/>
</dbReference>
<dbReference type="GO" id="GO:0051896">
    <property type="term" value="P:regulation of phosphatidylinositol 3-kinase/protein kinase B signal transduction"/>
    <property type="evidence" value="ECO:0007669"/>
    <property type="project" value="InterPro"/>
</dbReference>
<name>Q4RG64_TETNG</name>
<protein>
    <submittedName>
        <fullName evidence="2">Chromosome 2 SCAF15106, whole genome shotgun sequence</fullName>
    </submittedName>
</protein>
<organism evidence="2">
    <name type="scientific">Tetraodon nigroviridis</name>
    <name type="common">Spotted green pufferfish</name>
    <name type="synonym">Chelonodon nigroviridis</name>
    <dbReference type="NCBI Taxonomy" id="99883"/>
    <lineage>
        <taxon>Eukaryota</taxon>
        <taxon>Metazoa</taxon>
        <taxon>Chordata</taxon>
        <taxon>Craniata</taxon>
        <taxon>Vertebrata</taxon>
        <taxon>Euteleostomi</taxon>
        <taxon>Actinopterygii</taxon>
        <taxon>Neopterygii</taxon>
        <taxon>Teleostei</taxon>
        <taxon>Neoteleostei</taxon>
        <taxon>Acanthomorphata</taxon>
        <taxon>Eupercaria</taxon>
        <taxon>Tetraodontiformes</taxon>
        <taxon>Tetradontoidea</taxon>
        <taxon>Tetraodontidae</taxon>
        <taxon>Tetraodon</taxon>
    </lineage>
</organism>
<gene>
    <name evidence="2" type="ORF">GSTENG00034993001</name>
</gene>
<sequence length="139" mass="15645">MLRLLGHTSKEAMTSKGAKENLVTRLGFKSSSSVSKTEAEMERLKQENAHLRRKIDEVTKRHVRPPSSDKSKLLEVVASLQAQLEQRKKEAEQRDLLFQNLSQETENMKNQLVTVSARCKSLETQAAVGQAHSSPTSTW</sequence>
<reference evidence="2" key="2">
    <citation type="submission" date="2004-02" db="EMBL/GenBank/DDBJ databases">
        <authorList>
            <consortium name="Genoscope"/>
            <consortium name="Whitehead Institute Centre for Genome Research"/>
        </authorList>
    </citation>
    <scope>NUCLEOTIDE SEQUENCE</scope>
</reference>
<dbReference type="GO" id="GO:0045184">
    <property type="term" value="P:establishment of protein localization"/>
    <property type="evidence" value="ECO:0007669"/>
    <property type="project" value="TreeGrafter"/>
</dbReference>
<dbReference type="InterPro" id="IPR038926">
    <property type="entry name" value="CEP55"/>
</dbReference>
<proteinExistence type="predicted"/>
<reference evidence="2" key="1">
    <citation type="journal article" date="2004" name="Nature">
        <title>Genome duplication in the teleost fish Tetraodon nigroviridis reveals the early vertebrate proto-karyotype.</title>
        <authorList>
            <person name="Jaillon O."/>
            <person name="Aury J.-M."/>
            <person name="Brunet F."/>
            <person name="Petit J.-L."/>
            <person name="Stange-Thomann N."/>
            <person name="Mauceli E."/>
            <person name="Bouneau L."/>
            <person name="Fischer C."/>
            <person name="Ozouf-Costaz C."/>
            <person name="Bernot A."/>
            <person name="Nicaud S."/>
            <person name="Jaffe D."/>
            <person name="Fisher S."/>
            <person name="Lutfalla G."/>
            <person name="Dossat C."/>
            <person name="Segurens B."/>
            <person name="Dasilva C."/>
            <person name="Salanoubat M."/>
            <person name="Levy M."/>
            <person name="Boudet N."/>
            <person name="Castellano S."/>
            <person name="Anthouard V."/>
            <person name="Jubin C."/>
            <person name="Castelli V."/>
            <person name="Katinka M."/>
            <person name="Vacherie B."/>
            <person name="Biemont C."/>
            <person name="Skalli Z."/>
            <person name="Cattolico L."/>
            <person name="Poulain J."/>
            <person name="De Berardinis V."/>
            <person name="Cruaud C."/>
            <person name="Duprat S."/>
            <person name="Brottier P."/>
            <person name="Coutanceau J.-P."/>
            <person name="Gouzy J."/>
            <person name="Parra G."/>
            <person name="Lardier G."/>
            <person name="Chapple C."/>
            <person name="McKernan K.J."/>
            <person name="McEwan P."/>
            <person name="Bosak S."/>
            <person name="Kellis M."/>
            <person name="Volff J.-N."/>
            <person name="Guigo R."/>
            <person name="Zody M.C."/>
            <person name="Mesirov J."/>
            <person name="Lindblad-Toh K."/>
            <person name="Birren B."/>
            <person name="Nusbaum C."/>
            <person name="Kahn D."/>
            <person name="Robinson-Rechavi M."/>
            <person name="Laudet V."/>
            <person name="Schachter V."/>
            <person name="Quetier F."/>
            <person name="Saurin W."/>
            <person name="Scarpelli C."/>
            <person name="Wincker P."/>
            <person name="Lander E.S."/>
            <person name="Weissenbach J."/>
            <person name="Roest Crollius H."/>
        </authorList>
    </citation>
    <scope>NUCLEOTIDE SEQUENCE [LARGE SCALE GENOMIC DNA]</scope>
</reference>
<dbReference type="EMBL" id="CAAE01015106">
    <property type="protein sequence ID" value="CAG12618.1"/>
    <property type="molecule type" value="Genomic_DNA"/>
</dbReference>
<feature type="coiled-coil region" evidence="1">
    <location>
        <begin position="34"/>
        <end position="94"/>
    </location>
</feature>
<dbReference type="OrthoDB" id="8441172at2759"/>